<comment type="similarity">
    <text evidence="1">Belongs to the 'phage' integrase family.</text>
</comment>
<evidence type="ECO:0000259" key="4">
    <source>
        <dbReference type="Pfam" id="PF00589"/>
    </source>
</evidence>
<keyword evidence="3" id="KW-0233">DNA recombination</keyword>
<evidence type="ECO:0000256" key="1">
    <source>
        <dbReference type="ARBA" id="ARBA00008857"/>
    </source>
</evidence>
<dbReference type="RefSeq" id="WP_419152963.1">
    <property type="nucleotide sequence ID" value="NZ_JAUSTR010000048.1"/>
</dbReference>
<gene>
    <name evidence="5" type="ORF">J2S06_003236</name>
</gene>
<dbReference type="Proteomes" id="UP001225646">
    <property type="component" value="Unassembled WGS sequence"/>
</dbReference>
<dbReference type="Gene3D" id="1.10.443.10">
    <property type="entry name" value="Intergrase catalytic core"/>
    <property type="match status" value="1"/>
</dbReference>
<dbReference type="Gene3D" id="1.10.150.130">
    <property type="match status" value="1"/>
</dbReference>
<dbReference type="Pfam" id="PF00589">
    <property type="entry name" value="Phage_integrase"/>
    <property type="match status" value="1"/>
</dbReference>
<dbReference type="InterPro" id="IPR010998">
    <property type="entry name" value="Integrase_recombinase_N"/>
</dbReference>
<keyword evidence="6" id="KW-1185">Reference proteome</keyword>
<dbReference type="SUPFAM" id="SSF56349">
    <property type="entry name" value="DNA breaking-rejoining enzymes"/>
    <property type="match status" value="1"/>
</dbReference>
<accession>A0ABT9VSW4</accession>
<keyword evidence="2" id="KW-0238">DNA-binding</keyword>
<dbReference type="InterPro" id="IPR013762">
    <property type="entry name" value="Integrase-like_cat_sf"/>
</dbReference>
<dbReference type="PANTHER" id="PTHR30349:SF41">
    <property type="entry name" value="INTEGRASE_RECOMBINASE PROTEIN MJ0367-RELATED"/>
    <property type="match status" value="1"/>
</dbReference>
<feature type="domain" description="Tyr recombinase" evidence="4">
    <location>
        <begin position="156"/>
        <end position="274"/>
    </location>
</feature>
<reference evidence="5 6" key="1">
    <citation type="submission" date="2023-07" db="EMBL/GenBank/DDBJ databases">
        <title>Genomic Encyclopedia of Type Strains, Phase IV (KMG-IV): sequencing the most valuable type-strain genomes for metagenomic binning, comparative biology and taxonomic classification.</title>
        <authorList>
            <person name="Goeker M."/>
        </authorList>
    </citation>
    <scope>NUCLEOTIDE SEQUENCE [LARGE SCALE GENOMIC DNA]</scope>
    <source>
        <strain evidence="5 6">DSM 19092</strain>
    </source>
</reference>
<protein>
    <submittedName>
        <fullName evidence="5">Site-specific recombinase XerD</fullName>
    </submittedName>
</protein>
<evidence type="ECO:0000313" key="6">
    <source>
        <dbReference type="Proteomes" id="UP001225646"/>
    </source>
</evidence>
<dbReference type="EMBL" id="JAUSTR010000048">
    <property type="protein sequence ID" value="MDQ0164091.1"/>
    <property type="molecule type" value="Genomic_DNA"/>
</dbReference>
<sequence length="348" mass="40562">MAKRGKGNALKYQVTVALKKIDYHGVSKKYLRDHGKKTGIHSTTQMKHALSDCQNFVKWLKDRDIRDLYQLKRVHYRDYISYLKEKGLSNGHLINVETNLRLLAKGMAKVSAEKRMRERDWIPKQRLISTDSREKPRDRSYTSQKVQLLRNHLSDIARIAMDLQLAFGLRLREAAFTSVAHIEERNNMLFWVAVKDKESLNTAHGVTKAGRPRVAPCRPEYESRIRQLIQHKSKSDYMCPIKYNSLKSAYLRAAKKAGINDYTGSHGFRHTYARDSLMDLFKSKGIEYEGKWMIHQMLDNHSKGMRKDYGVSQNERELYKTVNECIDTVHAWLGHGRGRIDLCEVYMK</sequence>
<organism evidence="5 6">
    <name type="scientific">Aeribacillus alveayuensis</name>
    <dbReference type="NCBI Taxonomy" id="279215"/>
    <lineage>
        <taxon>Bacteria</taxon>
        <taxon>Bacillati</taxon>
        <taxon>Bacillota</taxon>
        <taxon>Bacilli</taxon>
        <taxon>Bacillales</taxon>
        <taxon>Bacillaceae</taxon>
        <taxon>Aeribacillus</taxon>
    </lineage>
</organism>
<dbReference type="InterPro" id="IPR050090">
    <property type="entry name" value="Tyrosine_recombinase_XerCD"/>
</dbReference>
<evidence type="ECO:0000313" key="5">
    <source>
        <dbReference type="EMBL" id="MDQ0164091.1"/>
    </source>
</evidence>
<proteinExistence type="inferred from homology"/>
<comment type="caution">
    <text evidence="5">The sequence shown here is derived from an EMBL/GenBank/DDBJ whole genome shotgun (WGS) entry which is preliminary data.</text>
</comment>
<dbReference type="InterPro" id="IPR011010">
    <property type="entry name" value="DNA_brk_join_enz"/>
</dbReference>
<dbReference type="PANTHER" id="PTHR30349">
    <property type="entry name" value="PHAGE INTEGRASE-RELATED"/>
    <property type="match status" value="1"/>
</dbReference>
<name>A0ABT9VSW4_9BACI</name>
<dbReference type="InterPro" id="IPR002104">
    <property type="entry name" value="Integrase_catalytic"/>
</dbReference>
<evidence type="ECO:0000256" key="2">
    <source>
        <dbReference type="ARBA" id="ARBA00023125"/>
    </source>
</evidence>
<evidence type="ECO:0000256" key="3">
    <source>
        <dbReference type="ARBA" id="ARBA00023172"/>
    </source>
</evidence>